<dbReference type="Proteomes" id="UP000627369">
    <property type="component" value="Unassembled WGS sequence"/>
</dbReference>
<gene>
    <name evidence="2" type="ORF">GCM10017772_44050</name>
</gene>
<protein>
    <submittedName>
        <fullName evidence="2">Uncharacterized protein</fullName>
    </submittedName>
</protein>
<organism evidence="2 3">
    <name type="scientific">Promicromonospora soli</name>
    <dbReference type="NCBI Taxonomy" id="2035533"/>
    <lineage>
        <taxon>Bacteria</taxon>
        <taxon>Bacillati</taxon>
        <taxon>Actinomycetota</taxon>
        <taxon>Actinomycetes</taxon>
        <taxon>Micrococcales</taxon>
        <taxon>Promicromonosporaceae</taxon>
        <taxon>Promicromonospora</taxon>
    </lineage>
</organism>
<proteinExistence type="predicted"/>
<evidence type="ECO:0000313" key="2">
    <source>
        <dbReference type="EMBL" id="GHH79065.1"/>
    </source>
</evidence>
<sequence length="116" mass="12255">MRATRSAPSGRPRGPAARAAGGRTAPCGAPVVVSDGIVPRLQDVGLRYVMRDMLLMETDGVDGVNVNVKFLRNQAIFGPQAPALTARSGTLRRIDDGIPVACNILLALPEDPRRAP</sequence>
<comment type="caution">
    <text evidence="2">The sequence shown here is derived from an EMBL/GenBank/DDBJ whole genome shotgun (WGS) entry which is preliminary data.</text>
</comment>
<dbReference type="AlphaFoldDB" id="A0A919G873"/>
<accession>A0A919G873</accession>
<reference evidence="2" key="2">
    <citation type="submission" date="2020-09" db="EMBL/GenBank/DDBJ databases">
        <authorList>
            <person name="Sun Q."/>
            <person name="Zhou Y."/>
        </authorList>
    </citation>
    <scope>NUCLEOTIDE SEQUENCE</scope>
    <source>
        <strain evidence="2">CGMCC 4.7398</strain>
    </source>
</reference>
<name>A0A919G873_9MICO</name>
<reference evidence="2" key="1">
    <citation type="journal article" date="2014" name="Int. J. Syst. Evol. Microbiol.">
        <title>Complete genome sequence of Corynebacterium casei LMG S-19264T (=DSM 44701T), isolated from a smear-ripened cheese.</title>
        <authorList>
            <consortium name="US DOE Joint Genome Institute (JGI-PGF)"/>
            <person name="Walter F."/>
            <person name="Albersmeier A."/>
            <person name="Kalinowski J."/>
            <person name="Ruckert C."/>
        </authorList>
    </citation>
    <scope>NUCLEOTIDE SEQUENCE</scope>
    <source>
        <strain evidence="2">CGMCC 4.7398</strain>
    </source>
</reference>
<feature type="region of interest" description="Disordered" evidence="1">
    <location>
        <begin position="1"/>
        <end position="24"/>
    </location>
</feature>
<evidence type="ECO:0000256" key="1">
    <source>
        <dbReference type="SAM" id="MobiDB-lite"/>
    </source>
</evidence>
<dbReference type="EMBL" id="BNAS01000008">
    <property type="protein sequence ID" value="GHH79065.1"/>
    <property type="molecule type" value="Genomic_DNA"/>
</dbReference>
<evidence type="ECO:0000313" key="3">
    <source>
        <dbReference type="Proteomes" id="UP000627369"/>
    </source>
</evidence>
<keyword evidence="3" id="KW-1185">Reference proteome</keyword>